<organism evidence="1 2">
    <name type="scientific">Larinioides sclopetarius</name>
    <dbReference type="NCBI Taxonomy" id="280406"/>
    <lineage>
        <taxon>Eukaryota</taxon>
        <taxon>Metazoa</taxon>
        <taxon>Ecdysozoa</taxon>
        <taxon>Arthropoda</taxon>
        <taxon>Chelicerata</taxon>
        <taxon>Arachnida</taxon>
        <taxon>Araneae</taxon>
        <taxon>Araneomorphae</taxon>
        <taxon>Entelegynae</taxon>
        <taxon>Araneoidea</taxon>
        <taxon>Araneidae</taxon>
        <taxon>Larinioides</taxon>
    </lineage>
</organism>
<protein>
    <recommendedName>
        <fullName evidence="3">Reverse transcriptase</fullName>
    </recommendedName>
</protein>
<dbReference type="AlphaFoldDB" id="A0AAV2B7Q2"/>
<evidence type="ECO:0008006" key="3">
    <source>
        <dbReference type="Google" id="ProtNLM"/>
    </source>
</evidence>
<dbReference type="Proteomes" id="UP001497382">
    <property type="component" value="Unassembled WGS sequence"/>
</dbReference>
<sequence>MEATDNGKSLSVLNYNGQTVSDIKHIANILAKTFADVSSDEFYPQDFFFKTREERVEYRFESSSNERYNIDLSIQELKEALNDSHPTSPGPDGVHYNMLKNLSENSLYMILVLFNRIWNRRAFPTAWSKAIVVPIPKAGKDPENRSNYRPIALTSCLCKLMERMQPAIPRRIDHSKAFHGLEV</sequence>
<evidence type="ECO:0000313" key="1">
    <source>
        <dbReference type="EMBL" id="CAL1291905.1"/>
    </source>
</evidence>
<comment type="caution">
    <text evidence="1">The sequence shown here is derived from an EMBL/GenBank/DDBJ whole genome shotgun (WGS) entry which is preliminary data.</text>
</comment>
<reference evidence="1 2" key="1">
    <citation type="submission" date="2024-04" db="EMBL/GenBank/DDBJ databases">
        <authorList>
            <person name="Rising A."/>
            <person name="Reimegard J."/>
            <person name="Sonavane S."/>
            <person name="Akerstrom W."/>
            <person name="Nylinder S."/>
            <person name="Hedman E."/>
            <person name="Kallberg Y."/>
        </authorList>
    </citation>
    <scope>NUCLEOTIDE SEQUENCE [LARGE SCALE GENOMIC DNA]</scope>
</reference>
<accession>A0AAV2B7Q2</accession>
<name>A0AAV2B7Q2_9ARAC</name>
<proteinExistence type="predicted"/>
<keyword evidence="2" id="KW-1185">Reference proteome</keyword>
<evidence type="ECO:0000313" key="2">
    <source>
        <dbReference type="Proteomes" id="UP001497382"/>
    </source>
</evidence>
<dbReference type="PANTHER" id="PTHR19446">
    <property type="entry name" value="REVERSE TRANSCRIPTASES"/>
    <property type="match status" value="1"/>
</dbReference>
<gene>
    <name evidence="1" type="ORF">LARSCL_LOCUS17350</name>
</gene>
<dbReference type="EMBL" id="CAXIEN010000295">
    <property type="protein sequence ID" value="CAL1291905.1"/>
    <property type="molecule type" value="Genomic_DNA"/>
</dbReference>